<accession>A0ABV6NCL3</accession>
<comment type="caution">
    <text evidence="2">The sequence shown here is derived from an EMBL/GenBank/DDBJ whole genome shotgun (WGS) entry which is preliminary data.</text>
</comment>
<keyword evidence="2" id="KW-0378">Hydrolase</keyword>
<dbReference type="EMBL" id="JBHLTR010000006">
    <property type="protein sequence ID" value="MFC0558485.1"/>
    <property type="molecule type" value="Genomic_DNA"/>
</dbReference>
<dbReference type="InterPro" id="IPR051044">
    <property type="entry name" value="MAG_DAG_Lipase"/>
</dbReference>
<protein>
    <submittedName>
        <fullName evidence="2">Alpha/beta hydrolase</fullName>
    </submittedName>
</protein>
<evidence type="ECO:0000259" key="1">
    <source>
        <dbReference type="Pfam" id="PF12146"/>
    </source>
</evidence>
<keyword evidence="3" id="KW-1185">Reference proteome</keyword>
<name>A0ABV6NCL3_9BACI</name>
<reference evidence="2 3" key="1">
    <citation type="submission" date="2024-09" db="EMBL/GenBank/DDBJ databases">
        <authorList>
            <person name="Sun Q."/>
            <person name="Mori K."/>
        </authorList>
    </citation>
    <scope>NUCLEOTIDE SEQUENCE [LARGE SCALE GENOMIC DNA]</scope>
    <source>
        <strain evidence="2 3">NCAIM B.02301</strain>
    </source>
</reference>
<dbReference type="Gene3D" id="3.40.50.1820">
    <property type="entry name" value="alpha/beta hydrolase"/>
    <property type="match status" value="1"/>
</dbReference>
<dbReference type="GO" id="GO:0016787">
    <property type="term" value="F:hydrolase activity"/>
    <property type="evidence" value="ECO:0007669"/>
    <property type="project" value="UniProtKB-KW"/>
</dbReference>
<feature type="domain" description="Serine aminopeptidase S33" evidence="1">
    <location>
        <begin position="26"/>
        <end position="290"/>
    </location>
</feature>
<dbReference type="Proteomes" id="UP001589833">
    <property type="component" value="Unassembled WGS sequence"/>
</dbReference>
<organism evidence="2 3">
    <name type="scientific">Halalkalibacter alkalisediminis</name>
    <dbReference type="NCBI Taxonomy" id="935616"/>
    <lineage>
        <taxon>Bacteria</taxon>
        <taxon>Bacillati</taxon>
        <taxon>Bacillota</taxon>
        <taxon>Bacilli</taxon>
        <taxon>Bacillales</taxon>
        <taxon>Bacillaceae</taxon>
        <taxon>Halalkalibacter</taxon>
    </lineage>
</organism>
<dbReference type="InterPro" id="IPR029058">
    <property type="entry name" value="AB_hydrolase_fold"/>
</dbReference>
<gene>
    <name evidence="2" type="ORF">ACFFH4_05420</name>
</gene>
<dbReference type="InterPro" id="IPR022742">
    <property type="entry name" value="Hydrolase_4"/>
</dbReference>
<proteinExistence type="predicted"/>
<sequence length="307" mass="35312">MEKKMWIPMSDNHEIFVYRWSDETVAPRAIIQIAHGMAEHGARYQTFAEQLVVNGIMVYANDHRGHGRTGEKSGLLGHFNDENGFDRAVTDLKEINEFIHHQHQEVPVFLLGHSMGSFLVRRFIQKYQGVVEGAIISGTGGDPGIAGKLAKNVVKSQIRKLGKQKESPLLNKLVFGHYNKKIKSPKTEYDWLSRDKTAVQKYIDDPLCGFIPTAGFFEDLFEGLELIHQDEEVKKIEKDLPFFFFSGDQDPLGKKTKAVLNVIHQYKKQGIRNIQYKFYKKGRHEMLNEVNRDDVTLDIIKWVEQQL</sequence>
<dbReference type="RefSeq" id="WP_273840186.1">
    <property type="nucleotide sequence ID" value="NZ_JAQQWT010000001.1"/>
</dbReference>
<evidence type="ECO:0000313" key="3">
    <source>
        <dbReference type="Proteomes" id="UP001589833"/>
    </source>
</evidence>
<evidence type="ECO:0000313" key="2">
    <source>
        <dbReference type="EMBL" id="MFC0558485.1"/>
    </source>
</evidence>
<dbReference type="Pfam" id="PF12146">
    <property type="entry name" value="Hydrolase_4"/>
    <property type="match status" value="1"/>
</dbReference>
<dbReference type="PANTHER" id="PTHR11614">
    <property type="entry name" value="PHOSPHOLIPASE-RELATED"/>
    <property type="match status" value="1"/>
</dbReference>
<dbReference type="SUPFAM" id="SSF53474">
    <property type="entry name" value="alpha/beta-Hydrolases"/>
    <property type="match status" value="1"/>
</dbReference>